<feature type="transmembrane region" description="Helical" evidence="7">
    <location>
        <begin position="135"/>
        <end position="155"/>
    </location>
</feature>
<organism evidence="10 11">
    <name type="scientific">Lysinibacillus agricola</name>
    <dbReference type="NCBI Taxonomy" id="2590012"/>
    <lineage>
        <taxon>Bacteria</taxon>
        <taxon>Bacillati</taxon>
        <taxon>Bacillota</taxon>
        <taxon>Bacilli</taxon>
        <taxon>Bacillales</taxon>
        <taxon>Bacillaceae</taxon>
        <taxon>Lysinibacillus</taxon>
    </lineage>
</organism>
<accession>A0ABX7AY35</accession>
<dbReference type="InterPro" id="IPR003593">
    <property type="entry name" value="AAA+_ATPase"/>
</dbReference>
<evidence type="ECO:0000313" key="11">
    <source>
        <dbReference type="Proteomes" id="UP000596049"/>
    </source>
</evidence>
<dbReference type="Pfam" id="PF00664">
    <property type="entry name" value="ABC_membrane"/>
    <property type="match status" value="1"/>
</dbReference>
<dbReference type="InterPro" id="IPR003439">
    <property type="entry name" value="ABC_transporter-like_ATP-bd"/>
</dbReference>
<dbReference type="CDD" id="cd18551">
    <property type="entry name" value="ABC_6TM_LmrA_like"/>
    <property type="match status" value="1"/>
</dbReference>
<feature type="transmembrane region" description="Helical" evidence="7">
    <location>
        <begin position="276"/>
        <end position="300"/>
    </location>
</feature>
<dbReference type="PROSITE" id="PS50893">
    <property type="entry name" value="ABC_TRANSPORTER_2"/>
    <property type="match status" value="1"/>
</dbReference>
<feature type="transmembrane region" description="Helical" evidence="7">
    <location>
        <begin position="239"/>
        <end position="264"/>
    </location>
</feature>
<dbReference type="SUPFAM" id="SSF90123">
    <property type="entry name" value="ABC transporter transmembrane region"/>
    <property type="match status" value="1"/>
</dbReference>
<evidence type="ECO:0000313" key="10">
    <source>
        <dbReference type="EMBL" id="QQP14893.1"/>
    </source>
</evidence>
<dbReference type="Gene3D" id="1.20.1560.10">
    <property type="entry name" value="ABC transporter type 1, transmembrane domain"/>
    <property type="match status" value="1"/>
</dbReference>
<dbReference type="PROSITE" id="PS50929">
    <property type="entry name" value="ABC_TM1F"/>
    <property type="match status" value="1"/>
</dbReference>
<evidence type="ECO:0000256" key="2">
    <source>
        <dbReference type="ARBA" id="ARBA00022692"/>
    </source>
</evidence>
<sequence>MNNSVRGIWQLVNSNRLSKQLTIGTLLLSIVETLIGLAVPLVTMRMINDFSTIGFSLQAILLVGAFLISQAVLSGVTFYMMRKLGERIVANLRNTVWAHVLRLRIPYFDAHESGETMSRITQDSNVIKELITDHLISFISGLFAIVGAVIILIIIDWKMTLLMLIAVPVAILLTLPLGQRIHKIAKANQDELASFTGQLGRVLTNIRLVKVSQTENFEQQNGEEKIHHLYRFGLKEAKILAVLSPIMTLIMMVVLILLFGYGGAKVATGAISAGELVAIMIYLVQIIMPFTQMATFFTALQKAMGATERLQEILNEPIEGHGMNAISSPNESIAFENVAFQYNDNPILKGISFTIPAGKTTALVSASGGGKTTMFSLIEQFYDVTDGTIRFGKQPIESIDLKQWRSLFGYVSQEAPLMNGTIRDNVTYGKSDVLEADTISALKNAYAWDFVQQFEKGLDTEVGEGGIKLSGGQRQRIAIARALFRNPAILLLDEATSNLDNDSEREVQKAFEHVMKERTTVIIAHRLSTITHADQILVFEDGLITGSGKHEELQENHTYYKQLIKLMTTEAI</sequence>
<feature type="transmembrane region" description="Helical" evidence="7">
    <location>
        <begin position="21"/>
        <end position="43"/>
    </location>
</feature>
<comment type="subcellular location">
    <subcellularLocation>
        <location evidence="1">Cell membrane</location>
        <topology evidence="1">Multi-pass membrane protein</topology>
    </subcellularLocation>
</comment>
<keyword evidence="4 10" id="KW-0067">ATP-binding</keyword>
<dbReference type="InterPro" id="IPR036640">
    <property type="entry name" value="ABC1_TM_sf"/>
</dbReference>
<dbReference type="Pfam" id="PF00005">
    <property type="entry name" value="ABC_tran"/>
    <property type="match status" value="1"/>
</dbReference>
<evidence type="ECO:0000259" key="9">
    <source>
        <dbReference type="PROSITE" id="PS50929"/>
    </source>
</evidence>
<dbReference type="InterPro" id="IPR027417">
    <property type="entry name" value="P-loop_NTPase"/>
</dbReference>
<feature type="transmembrane region" description="Helical" evidence="7">
    <location>
        <begin position="55"/>
        <end position="79"/>
    </location>
</feature>
<evidence type="ECO:0000256" key="3">
    <source>
        <dbReference type="ARBA" id="ARBA00022741"/>
    </source>
</evidence>
<keyword evidence="11" id="KW-1185">Reference proteome</keyword>
<keyword evidence="6 7" id="KW-0472">Membrane</keyword>
<dbReference type="EMBL" id="CP067341">
    <property type="protein sequence ID" value="QQP14893.1"/>
    <property type="molecule type" value="Genomic_DNA"/>
</dbReference>
<reference evidence="10 11" key="1">
    <citation type="submission" date="2020-01" db="EMBL/GenBank/DDBJ databases">
        <authorList>
            <person name="Liu G."/>
            <person name="Liu B."/>
        </authorList>
    </citation>
    <scope>NUCLEOTIDE SEQUENCE [LARGE SCALE GENOMIC DNA]</scope>
    <source>
        <strain evidence="10 11">FJAT-51161</strain>
    </source>
</reference>
<keyword evidence="3" id="KW-0547">Nucleotide-binding</keyword>
<dbReference type="PROSITE" id="PS00211">
    <property type="entry name" value="ABC_TRANSPORTER_1"/>
    <property type="match status" value="1"/>
</dbReference>
<evidence type="ECO:0000256" key="1">
    <source>
        <dbReference type="ARBA" id="ARBA00004651"/>
    </source>
</evidence>
<evidence type="ECO:0000256" key="5">
    <source>
        <dbReference type="ARBA" id="ARBA00022989"/>
    </source>
</evidence>
<dbReference type="InterPro" id="IPR039421">
    <property type="entry name" value="Type_1_exporter"/>
</dbReference>
<dbReference type="InterPro" id="IPR011527">
    <property type="entry name" value="ABC1_TM_dom"/>
</dbReference>
<keyword evidence="5 7" id="KW-1133">Transmembrane helix</keyword>
<protein>
    <submittedName>
        <fullName evidence="10">ABC transporter ATP-binding protein</fullName>
    </submittedName>
</protein>
<evidence type="ECO:0000256" key="6">
    <source>
        <dbReference type="ARBA" id="ARBA00023136"/>
    </source>
</evidence>
<dbReference type="RefSeq" id="WP_053595100.1">
    <property type="nucleotide sequence ID" value="NZ_CP067341.1"/>
</dbReference>
<dbReference type="PANTHER" id="PTHR43394">
    <property type="entry name" value="ATP-DEPENDENT PERMEASE MDL1, MITOCHONDRIAL"/>
    <property type="match status" value="1"/>
</dbReference>
<dbReference type="GO" id="GO:0005524">
    <property type="term" value="F:ATP binding"/>
    <property type="evidence" value="ECO:0007669"/>
    <property type="project" value="UniProtKB-KW"/>
</dbReference>
<dbReference type="InterPro" id="IPR017871">
    <property type="entry name" value="ABC_transporter-like_CS"/>
</dbReference>
<feature type="domain" description="ABC transporter" evidence="8">
    <location>
        <begin position="333"/>
        <end position="566"/>
    </location>
</feature>
<dbReference type="SMART" id="SM00382">
    <property type="entry name" value="AAA"/>
    <property type="match status" value="1"/>
</dbReference>
<keyword evidence="2 7" id="KW-0812">Transmembrane</keyword>
<evidence type="ECO:0000256" key="7">
    <source>
        <dbReference type="SAM" id="Phobius"/>
    </source>
</evidence>
<evidence type="ECO:0000256" key="4">
    <source>
        <dbReference type="ARBA" id="ARBA00022840"/>
    </source>
</evidence>
<dbReference type="SUPFAM" id="SSF52540">
    <property type="entry name" value="P-loop containing nucleoside triphosphate hydrolases"/>
    <property type="match status" value="1"/>
</dbReference>
<dbReference type="PANTHER" id="PTHR43394:SF1">
    <property type="entry name" value="ATP-BINDING CASSETTE SUB-FAMILY B MEMBER 10, MITOCHONDRIAL"/>
    <property type="match status" value="1"/>
</dbReference>
<feature type="transmembrane region" description="Helical" evidence="7">
    <location>
        <begin position="161"/>
        <end position="178"/>
    </location>
</feature>
<gene>
    <name evidence="10" type="ORF">FJQ98_08245</name>
</gene>
<feature type="domain" description="ABC transmembrane type-1" evidence="9">
    <location>
        <begin position="23"/>
        <end position="302"/>
    </location>
</feature>
<dbReference type="Gene3D" id="3.40.50.300">
    <property type="entry name" value="P-loop containing nucleotide triphosphate hydrolases"/>
    <property type="match status" value="1"/>
</dbReference>
<name>A0ABX7AY35_9BACI</name>
<proteinExistence type="predicted"/>
<dbReference type="Proteomes" id="UP000596049">
    <property type="component" value="Chromosome"/>
</dbReference>
<evidence type="ECO:0000259" key="8">
    <source>
        <dbReference type="PROSITE" id="PS50893"/>
    </source>
</evidence>